<dbReference type="PANTHER" id="PTHR43133:SF46">
    <property type="entry name" value="RNA POLYMERASE SIGMA-70 FACTOR ECF SUBFAMILY"/>
    <property type="match status" value="1"/>
</dbReference>
<evidence type="ECO:0000313" key="7">
    <source>
        <dbReference type="EMBL" id="UVQ96130.1"/>
    </source>
</evidence>
<dbReference type="InterPro" id="IPR014284">
    <property type="entry name" value="RNA_pol_sigma-70_dom"/>
</dbReference>
<evidence type="ECO:0000256" key="1">
    <source>
        <dbReference type="ARBA" id="ARBA00010641"/>
    </source>
</evidence>
<feature type="domain" description="RNA polymerase sigma-70 region 2" evidence="5">
    <location>
        <begin position="22"/>
        <end position="88"/>
    </location>
</feature>
<dbReference type="EMBL" id="CP103166">
    <property type="protein sequence ID" value="UVQ96130.1"/>
    <property type="molecule type" value="Genomic_DNA"/>
</dbReference>
<dbReference type="Gene3D" id="1.10.10.10">
    <property type="entry name" value="Winged helix-like DNA-binding domain superfamily/Winged helix DNA-binding domain"/>
    <property type="match status" value="1"/>
</dbReference>
<evidence type="ECO:0000259" key="5">
    <source>
        <dbReference type="Pfam" id="PF04542"/>
    </source>
</evidence>
<dbReference type="PANTHER" id="PTHR43133">
    <property type="entry name" value="RNA POLYMERASE ECF-TYPE SIGMA FACTO"/>
    <property type="match status" value="1"/>
</dbReference>
<dbReference type="Pfam" id="PF08281">
    <property type="entry name" value="Sigma70_r4_2"/>
    <property type="match status" value="1"/>
</dbReference>
<evidence type="ECO:0000259" key="6">
    <source>
        <dbReference type="Pfam" id="PF08281"/>
    </source>
</evidence>
<dbReference type="InterPro" id="IPR013325">
    <property type="entry name" value="RNA_pol_sigma_r2"/>
</dbReference>
<keyword evidence="4" id="KW-0804">Transcription</keyword>
<dbReference type="NCBIfam" id="TIGR02937">
    <property type="entry name" value="sigma70-ECF"/>
    <property type="match status" value="1"/>
</dbReference>
<dbReference type="InterPro" id="IPR014327">
    <property type="entry name" value="RNA_pol_sigma70_bacteroid"/>
</dbReference>
<keyword evidence="2" id="KW-0805">Transcription regulation</keyword>
<protein>
    <submittedName>
        <fullName evidence="7">RNA polymerase sigma-70 factor</fullName>
    </submittedName>
</protein>
<evidence type="ECO:0000256" key="2">
    <source>
        <dbReference type="ARBA" id="ARBA00023015"/>
    </source>
</evidence>
<evidence type="ECO:0000313" key="8">
    <source>
        <dbReference type="Proteomes" id="UP001060260"/>
    </source>
</evidence>
<evidence type="ECO:0000256" key="4">
    <source>
        <dbReference type="ARBA" id="ARBA00023163"/>
    </source>
</evidence>
<dbReference type="InterPro" id="IPR007627">
    <property type="entry name" value="RNA_pol_sigma70_r2"/>
</dbReference>
<dbReference type="SUPFAM" id="SSF88659">
    <property type="entry name" value="Sigma3 and sigma4 domains of RNA polymerase sigma factors"/>
    <property type="match status" value="1"/>
</dbReference>
<feature type="domain" description="RNA polymerase sigma factor 70 region 4 type 2" evidence="6">
    <location>
        <begin position="118"/>
        <end position="168"/>
    </location>
</feature>
<sequence length="181" mass="21629">MIDDILWIRLIQSGNQVVFEHLYRSYFTPLCRFISLYIENKTEAEEITAELFIYVWEHRENIDFSLSLKSYLFQSAKNRALNYLRNKKQKVSIDILKENSDEHYNSEEELEFKELQNLIKEAVCQLPTKCQTIFKKSREEHKSNQEIADEMNISIKTVEAHITAALKSIRKKLGEKYYYLF</sequence>
<dbReference type="Pfam" id="PF04542">
    <property type="entry name" value="Sigma70_r2"/>
    <property type="match status" value="1"/>
</dbReference>
<dbReference type="GO" id="GO:0006352">
    <property type="term" value="P:DNA-templated transcription initiation"/>
    <property type="evidence" value="ECO:0007669"/>
    <property type="project" value="InterPro"/>
</dbReference>
<name>A0AA94YB12_9BACE</name>
<dbReference type="InterPro" id="IPR013324">
    <property type="entry name" value="RNA_pol_sigma_r3/r4-like"/>
</dbReference>
<organism evidence="7 8">
    <name type="scientific">Bacteroides caccae</name>
    <dbReference type="NCBI Taxonomy" id="47678"/>
    <lineage>
        <taxon>Bacteria</taxon>
        <taxon>Pseudomonadati</taxon>
        <taxon>Bacteroidota</taxon>
        <taxon>Bacteroidia</taxon>
        <taxon>Bacteroidales</taxon>
        <taxon>Bacteroidaceae</taxon>
        <taxon>Bacteroides</taxon>
    </lineage>
</organism>
<dbReference type="NCBIfam" id="TIGR02985">
    <property type="entry name" value="Sig70_bacteroi1"/>
    <property type="match status" value="1"/>
</dbReference>
<dbReference type="Gene3D" id="1.10.1740.10">
    <property type="match status" value="1"/>
</dbReference>
<gene>
    <name evidence="7" type="ORF">NXW23_17655</name>
</gene>
<keyword evidence="3" id="KW-0731">Sigma factor</keyword>
<accession>A0AA94YB12</accession>
<proteinExistence type="inferred from homology"/>
<dbReference type="InterPro" id="IPR013249">
    <property type="entry name" value="RNA_pol_sigma70_r4_t2"/>
</dbReference>
<dbReference type="SUPFAM" id="SSF88946">
    <property type="entry name" value="Sigma2 domain of RNA polymerase sigma factors"/>
    <property type="match status" value="1"/>
</dbReference>
<dbReference type="GO" id="GO:0003677">
    <property type="term" value="F:DNA binding"/>
    <property type="evidence" value="ECO:0007669"/>
    <property type="project" value="InterPro"/>
</dbReference>
<dbReference type="GO" id="GO:0016987">
    <property type="term" value="F:sigma factor activity"/>
    <property type="evidence" value="ECO:0007669"/>
    <property type="project" value="UniProtKB-KW"/>
</dbReference>
<evidence type="ECO:0000256" key="3">
    <source>
        <dbReference type="ARBA" id="ARBA00023082"/>
    </source>
</evidence>
<dbReference type="Proteomes" id="UP001060260">
    <property type="component" value="Chromosome"/>
</dbReference>
<dbReference type="AlphaFoldDB" id="A0AA94YB12"/>
<comment type="similarity">
    <text evidence="1">Belongs to the sigma-70 factor family. ECF subfamily.</text>
</comment>
<dbReference type="InterPro" id="IPR039425">
    <property type="entry name" value="RNA_pol_sigma-70-like"/>
</dbReference>
<dbReference type="InterPro" id="IPR036388">
    <property type="entry name" value="WH-like_DNA-bd_sf"/>
</dbReference>
<reference evidence="7" key="1">
    <citation type="submission" date="2022-08" db="EMBL/GenBank/DDBJ databases">
        <title>Genome Sequencing of Bacteroides fragilis Group Isolates with Nanopore Technology.</title>
        <authorList>
            <person name="Tisza M.J."/>
            <person name="Smith D."/>
            <person name="Dekker J.P."/>
        </authorList>
    </citation>
    <scope>NUCLEOTIDE SEQUENCE</scope>
    <source>
        <strain evidence="7">BFG-474</strain>
    </source>
</reference>